<feature type="compositionally biased region" description="Acidic residues" evidence="1">
    <location>
        <begin position="72"/>
        <end position="81"/>
    </location>
</feature>
<feature type="compositionally biased region" description="Polar residues" evidence="1">
    <location>
        <begin position="153"/>
        <end position="172"/>
    </location>
</feature>
<gene>
    <name evidence="2" type="ORF">O181_088040</name>
</gene>
<reference evidence="2" key="1">
    <citation type="submission" date="2021-03" db="EMBL/GenBank/DDBJ databases">
        <title>Draft genome sequence of rust myrtle Austropuccinia psidii MF-1, a brazilian biotype.</title>
        <authorList>
            <person name="Quecine M.C."/>
            <person name="Pachon D.M.R."/>
            <person name="Bonatelli M.L."/>
            <person name="Correr F.H."/>
            <person name="Franceschini L.M."/>
            <person name="Leite T.F."/>
            <person name="Margarido G.R.A."/>
            <person name="Almeida C.A."/>
            <person name="Ferrarezi J.A."/>
            <person name="Labate C.A."/>
        </authorList>
    </citation>
    <scope>NUCLEOTIDE SEQUENCE</scope>
    <source>
        <strain evidence="2">MF-1</strain>
    </source>
</reference>
<dbReference type="Proteomes" id="UP000765509">
    <property type="component" value="Unassembled WGS sequence"/>
</dbReference>
<comment type="caution">
    <text evidence="2">The sequence shown here is derived from an EMBL/GenBank/DDBJ whole genome shotgun (WGS) entry which is preliminary data.</text>
</comment>
<feature type="region of interest" description="Disordered" evidence="1">
    <location>
        <begin position="65"/>
        <end position="172"/>
    </location>
</feature>
<name>A0A9Q3IQS4_9BASI</name>
<organism evidence="2 3">
    <name type="scientific">Austropuccinia psidii MF-1</name>
    <dbReference type="NCBI Taxonomy" id="1389203"/>
    <lineage>
        <taxon>Eukaryota</taxon>
        <taxon>Fungi</taxon>
        <taxon>Dikarya</taxon>
        <taxon>Basidiomycota</taxon>
        <taxon>Pucciniomycotina</taxon>
        <taxon>Pucciniomycetes</taxon>
        <taxon>Pucciniales</taxon>
        <taxon>Sphaerophragmiaceae</taxon>
        <taxon>Austropuccinia</taxon>
    </lineage>
</organism>
<proteinExistence type="predicted"/>
<protein>
    <submittedName>
        <fullName evidence="2">Uncharacterized protein</fullName>
    </submittedName>
</protein>
<evidence type="ECO:0000256" key="1">
    <source>
        <dbReference type="SAM" id="MobiDB-lite"/>
    </source>
</evidence>
<sequence>MASGDPSRNAPSRAKLKQAEMYIYGTVTDRLQCERDSLFQEENVYKKRMEEIAGFRKTDIIPIGKLQRAIDESDSESEPISESDGTASVTNAPRNGLTTEGNPSQLDSSFGWNYSPEASRQEGLPPGEDLDADVEDLDLDEEGYSGFIDADDASNNRISDSYQTDEGAQSNR</sequence>
<evidence type="ECO:0000313" key="3">
    <source>
        <dbReference type="Proteomes" id="UP000765509"/>
    </source>
</evidence>
<feature type="compositionally biased region" description="Acidic residues" evidence="1">
    <location>
        <begin position="128"/>
        <end position="143"/>
    </location>
</feature>
<dbReference type="EMBL" id="AVOT02053540">
    <property type="protein sequence ID" value="MBW0548325.1"/>
    <property type="molecule type" value="Genomic_DNA"/>
</dbReference>
<keyword evidence="3" id="KW-1185">Reference proteome</keyword>
<accession>A0A9Q3IQS4</accession>
<evidence type="ECO:0000313" key="2">
    <source>
        <dbReference type="EMBL" id="MBW0548325.1"/>
    </source>
</evidence>
<dbReference type="OrthoDB" id="2507714at2759"/>
<feature type="compositionally biased region" description="Polar residues" evidence="1">
    <location>
        <begin position="85"/>
        <end position="118"/>
    </location>
</feature>
<dbReference type="AlphaFoldDB" id="A0A9Q3IQS4"/>